<dbReference type="Proteomes" id="UP000476837">
    <property type="component" value="Unassembled WGS sequence"/>
</dbReference>
<comment type="similarity">
    <text evidence="1">Belongs to the transglycosylase Slt family.</text>
</comment>
<dbReference type="PANTHER" id="PTHR37423">
    <property type="entry name" value="SOLUBLE LYTIC MUREIN TRANSGLYCOSYLASE-RELATED"/>
    <property type="match status" value="1"/>
</dbReference>
<dbReference type="InterPro" id="IPR008258">
    <property type="entry name" value="Transglycosylase_SLT_dom_1"/>
</dbReference>
<comment type="similarity">
    <text evidence="2">Belongs to the virb1 family.</text>
</comment>
<dbReference type="CDD" id="cd13401">
    <property type="entry name" value="Slt70-like"/>
    <property type="match status" value="1"/>
</dbReference>
<comment type="caution">
    <text evidence="4">The sequence shown here is derived from an EMBL/GenBank/DDBJ whole genome shotgun (WGS) entry which is preliminary data.</text>
</comment>
<evidence type="ECO:0000313" key="4">
    <source>
        <dbReference type="EMBL" id="KAA0688967.1"/>
    </source>
</evidence>
<sequence length="589" mass="63363">MLNRAGAGDQQGVVEALDDQQRHLNAGAAAGFWSPEYVALEMKKRSAAAQGESVLAHLTTTFWKSGADVARREVEALGLTDDSAFAVLAAAVKRQESGGRQFKADGVTPLTSSKGVVGVMQVMPGTGPEAAQAAGLPWDEQKFRTDPAYNEALGNAYLRKMLDRYDGNRTLALAAYNAGPGTVDGWLKDIGDPRAGKMTDAEWAAAIPFKETREYVAAVGTTASLLSGKPSARFVMSPSQHEQLKARALGKIGELENQASGVILKWADGLDPLSACGMLTTGQAGTEASAAYRALSVEGQVKVRKELLSLASATSALVDRQERHDQARREKATNQALYDLASLDTAAPDFLAKRDQLVGRVRALGTVNPEAFSRLMEQGRNAGTDNPELLFSLEDQIERGVITSADRLIGFMGRGLTFDTGRRLMDKIGKQEDERYKTGLARIRAASGLVEGGLFNPSSGEAKAASRMRIAFDDAIDAARKSGEPFDPVEIAKRVIDGDQTQQHQRNSSPLALQYKAQLKEAADKVRAAGLRDAQGNLITLDFDGLDDIEAARRLSDPKSGLFGMFKRGLFNERELSQLRAAIQQVHGD</sequence>
<dbReference type="EMBL" id="QOKV01000001">
    <property type="protein sequence ID" value="KAA0688967.1"/>
    <property type="molecule type" value="Genomic_DNA"/>
</dbReference>
<accession>A0A6L3B7H9</accession>
<feature type="domain" description="Transglycosylase SLT" evidence="3">
    <location>
        <begin position="88"/>
        <end position="189"/>
    </location>
</feature>
<evidence type="ECO:0000313" key="5">
    <source>
        <dbReference type="Proteomes" id="UP000476837"/>
    </source>
</evidence>
<gene>
    <name evidence="4" type="ORF">DS837_01785</name>
</gene>
<protein>
    <recommendedName>
        <fullName evidence="3">Transglycosylase SLT domain-containing protein</fullName>
    </recommendedName>
</protein>
<reference evidence="4 5" key="1">
    <citation type="submission" date="2018-07" db="EMBL/GenBank/DDBJ databases">
        <title>Genome sequence of Roseomonas fauriae ATCC 49958.</title>
        <authorList>
            <person name="Sant'Anna F.H."/>
            <person name="Baldani J.I."/>
            <person name="Zilli J.E."/>
            <person name="Reis V.M."/>
            <person name="Hartmann A."/>
            <person name="Cruz L."/>
            <person name="de Souza E.M."/>
            <person name="de Oliveira Pedrosa F."/>
            <person name="Passaglia L.M.P."/>
        </authorList>
    </citation>
    <scope>NUCLEOTIDE SEQUENCE [LARGE SCALE GENOMIC DNA]</scope>
    <source>
        <strain evidence="4 5">ATCC 49958</strain>
    </source>
</reference>
<dbReference type="AlphaFoldDB" id="A0A6L3B7H9"/>
<evidence type="ECO:0000256" key="1">
    <source>
        <dbReference type="ARBA" id="ARBA00007734"/>
    </source>
</evidence>
<dbReference type="InterPro" id="IPR023346">
    <property type="entry name" value="Lysozyme-like_dom_sf"/>
</dbReference>
<name>A0A6L3B7H9_AZOBR</name>
<dbReference type="Gene3D" id="1.10.530.10">
    <property type="match status" value="1"/>
</dbReference>
<dbReference type="Pfam" id="PF01464">
    <property type="entry name" value="SLT"/>
    <property type="match status" value="1"/>
</dbReference>
<evidence type="ECO:0000256" key="2">
    <source>
        <dbReference type="ARBA" id="ARBA00009387"/>
    </source>
</evidence>
<dbReference type="PANTHER" id="PTHR37423:SF5">
    <property type="entry name" value="SOLUBLE LYTIC MUREIN TRANSGLYCOSYLASE"/>
    <property type="match status" value="1"/>
</dbReference>
<dbReference type="SUPFAM" id="SSF53955">
    <property type="entry name" value="Lysozyme-like"/>
    <property type="match status" value="1"/>
</dbReference>
<evidence type="ECO:0000259" key="3">
    <source>
        <dbReference type="Pfam" id="PF01464"/>
    </source>
</evidence>
<organism evidence="4 5">
    <name type="scientific">Azospirillum brasilense</name>
    <dbReference type="NCBI Taxonomy" id="192"/>
    <lineage>
        <taxon>Bacteria</taxon>
        <taxon>Pseudomonadati</taxon>
        <taxon>Pseudomonadota</taxon>
        <taxon>Alphaproteobacteria</taxon>
        <taxon>Rhodospirillales</taxon>
        <taxon>Azospirillaceae</taxon>
        <taxon>Azospirillum</taxon>
    </lineage>
</organism>
<proteinExistence type="inferred from homology"/>